<dbReference type="Proteomes" id="UP000289738">
    <property type="component" value="Chromosome A07"/>
</dbReference>
<keyword evidence="9" id="KW-0472">Membrane</keyword>
<dbReference type="SUPFAM" id="SSF48264">
    <property type="entry name" value="Cytochrome P450"/>
    <property type="match status" value="2"/>
</dbReference>
<dbReference type="Pfam" id="PF00067">
    <property type="entry name" value="p450"/>
    <property type="match status" value="2"/>
</dbReference>
<accession>A0A445C336</accession>
<dbReference type="InterPro" id="IPR001128">
    <property type="entry name" value="Cyt_P450"/>
</dbReference>
<evidence type="ECO:0000256" key="6">
    <source>
        <dbReference type="ARBA" id="ARBA00023004"/>
    </source>
</evidence>
<keyword evidence="4 8" id="KW-0479">Metal-binding</keyword>
<dbReference type="PANTHER" id="PTHR47955">
    <property type="entry name" value="CYTOCHROME P450 FAMILY 71 PROTEIN"/>
    <property type="match status" value="1"/>
</dbReference>
<keyword evidence="6 8" id="KW-0408">Iron</keyword>
<evidence type="ECO:0000256" key="5">
    <source>
        <dbReference type="ARBA" id="ARBA00023002"/>
    </source>
</evidence>
<dbReference type="PRINTS" id="PR00463">
    <property type="entry name" value="EP450I"/>
</dbReference>
<name>A0A445C336_ARAHY</name>
<comment type="cofactor">
    <cofactor evidence="1 8">
        <name>heme</name>
        <dbReference type="ChEBI" id="CHEBI:30413"/>
    </cofactor>
</comment>
<evidence type="ECO:0008006" key="12">
    <source>
        <dbReference type="Google" id="ProtNLM"/>
    </source>
</evidence>
<comment type="caution">
    <text evidence="10">The sequence shown here is derived from an EMBL/GenBank/DDBJ whole genome shotgun (WGS) entry which is preliminary data.</text>
</comment>
<keyword evidence="9" id="KW-1133">Transmembrane helix</keyword>
<evidence type="ECO:0000256" key="8">
    <source>
        <dbReference type="PIRSR" id="PIRSR602401-1"/>
    </source>
</evidence>
<keyword evidence="7" id="KW-0503">Monooxygenase</keyword>
<evidence type="ECO:0000313" key="10">
    <source>
        <dbReference type="EMBL" id="RYR45330.1"/>
    </source>
</evidence>
<keyword evidence="3 8" id="KW-0349">Heme</keyword>
<feature type="binding site" description="axial binding residue" evidence="8">
    <location>
        <position position="938"/>
    </location>
    <ligand>
        <name>heme</name>
        <dbReference type="ChEBI" id="CHEBI:30413"/>
    </ligand>
    <ligandPart>
        <name>Fe</name>
        <dbReference type="ChEBI" id="CHEBI:18248"/>
    </ligandPart>
</feature>
<evidence type="ECO:0000256" key="9">
    <source>
        <dbReference type="SAM" id="Phobius"/>
    </source>
</evidence>
<dbReference type="EMBL" id="SDMP01000007">
    <property type="protein sequence ID" value="RYR45330.1"/>
    <property type="molecule type" value="Genomic_DNA"/>
</dbReference>
<feature type="transmembrane region" description="Helical" evidence="9">
    <location>
        <begin position="6"/>
        <end position="26"/>
    </location>
</feature>
<dbReference type="PROSITE" id="PS00086">
    <property type="entry name" value="CYTOCHROME_P450"/>
    <property type="match status" value="2"/>
</dbReference>
<proteinExistence type="inferred from homology"/>
<dbReference type="CDD" id="cd11072">
    <property type="entry name" value="CYP71-like"/>
    <property type="match status" value="2"/>
</dbReference>
<dbReference type="PRINTS" id="PR00385">
    <property type="entry name" value="P450"/>
</dbReference>
<dbReference type="GO" id="GO:0020037">
    <property type="term" value="F:heme binding"/>
    <property type="evidence" value="ECO:0007669"/>
    <property type="project" value="InterPro"/>
</dbReference>
<dbReference type="AlphaFoldDB" id="A0A445C336"/>
<dbReference type="GO" id="GO:0016705">
    <property type="term" value="F:oxidoreductase activity, acting on paired donors, with incorporation or reduction of molecular oxygen"/>
    <property type="evidence" value="ECO:0007669"/>
    <property type="project" value="InterPro"/>
</dbReference>
<dbReference type="InterPro" id="IPR017972">
    <property type="entry name" value="Cyt_P450_CS"/>
</dbReference>
<reference evidence="10 11" key="1">
    <citation type="submission" date="2019-01" db="EMBL/GenBank/DDBJ databases">
        <title>Sequencing of cultivated peanut Arachis hypogaea provides insights into genome evolution and oil improvement.</title>
        <authorList>
            <person name="Chen X."/>
        </authorList>
    </citation>
    <scope>NUCLEOTIDE SEQUENCE [LARGE SCALE GENOMIC DNA]</scope>
    <source>
        <strain evidence="11">cv. Fuhuasheng</strain>
        <tissue evidence="10">Leaves</tissue>
    </source>
</reference>
<sequence>MEFHFSSFSIILQSPIIIIILISLILKLGRKRFKTNGRASSNNLPPGPWKLPILGSIHHLIGDLPHRRLTKLSKKHGPIIHMQLGETPAIVISSPEIAKLLFKTHDTAFAQRPQFPAIEALTYGWSDLAFSPYGNFWKQVRKICTVELLSAKRVRSFKFIRMEEVSSLVRSVSMNVGSSINLTEMFLNMSYSIIARVIFGKKTKDQDAYVSIIKETLTSSSLAFGVSNLFPSQKWLHVISGVECKVKEMHRTCDKVLDDIIDEATSKIDGDGDGSLLCILLRLKENGACEFQLTNDNIKAILQDMLIAGGETTSLTVEWIFSEMLKNPRVLKKAQAEVREVFGNKDFVDEMDLEELKFLKAVIKESMRLHPPTPVLLPKECLKYCEINGYTIPVGTQVFVNAWAIGRDPKYWSEAERFYPERFLDSEIDYKGSHFEFIPFGAGKRMCPGISFAEPNIELPLAQLFGRGGGVSLNRYSVVRSFKGKHELREIRILYSAMEFRFSSSPMVLSLIIIISISLILKLRKRLIKTNRKASSKNLPPGPWKLPIFGSLHHLLGGLPHRRLTELSKKHGSLMHIQLGETSVIVISSPEISKQIFKTHDTAFAQRPQIVAAEAVTYGYITFTLSPYGEYWKRIRRICTQELLSAKRVRSFQSIRNEEVSRLVRFVSRNIGSVINLSDALLNLTYSITAKATLGSKSSDQEAFISYMKRILRTNENFNVSNIFPSQKWLHRINGAMRELEDMHRTSDRILDDIIAAAKSKTINADGTLLSFLLSLEADNGTPEFQFSRNNVKALLQDMLLAGSETSSSTMEWVFSEMLKNPRVLKKAQAEIREVFDYVDENDLGELQFLKAIIKESMRLHPPGGALLPRECRETCEINGYTIPAGTQVLVNSWAIGRDPKYWNEAEKFYPERFLDSEIDYKGSHFEFIPFGAGKRMCPGINPALSFSISKTAHHTEARRWQLTSVHRHRTLAAVAVPLIGSSASYARESPLAFLFRLCCVLRRTHLTRPPDVMEAVSEFSVVDLYPSIGVLEVSYRVQEKNDKLHGEVDWILENIVTDPRDKITVGGGGGEDLVDILLRLQKQNDLQYPLSDSVVKAIILFQLYPPCI</sequence>
<protein>
    <recommendedName>
        <fullName evidence="12">Cytochrome P450</fullName>
    </recommendedName>
</protein>
<keyword evidence="5" id="KW-0560">Oxidoreductase</keyword>
<evidence type="ECO:0000256" key="2">
    <source>
        <dbReference type="ARBA" id="ARBA00010617"/>
    </source>
</evidence>
<feature type="transmembrane region" description="Helical" evidence="9">
    <location>
        <begin position="502"/>
        <end position="521"/>
    </location>
</feature>
<dbReference type="GO" id="GO:0004497">
    <property type="term" value="F:monooxygenase activity"/>
    <property type="evidence" value="ECO:0007669"/>
    <property type="project" value="UniProtKB-KW"/>
</dbReference>
<dbReference type="Gene3D" id="1.10.630.10">
    <property type="entry name" value="Cytochrome P450"/>
    <property type="match status" value="2"/>
</dbReference>
<evidence type="ECO:0000256" key="7">
    <source>
        <dbReference type="ARBA" id="ARBA00023033"/>
    </source>
</evidence>
<comment type="similarity">
    <text evidence="2">Belongs to the cytochrome P450 family.</text>
</comment>
<dbReference type="FunFam" id="1.10.630.10:FF:000008">
    <property type="entry name" value="Cytochrome P450 71D8"/>
    <property type="match status" value="2"/>
</dbReference>
<evidence type="ECO:0000313" key="11">
    <source>
        <dbReference type="Proteomes" id="UP000289738"/>
    </source>
</evidence>
<keyword evidence="9" id="KW-0812">Transmembrane</keyword>
<evidence type="ECO:0000256" key="1">
    <source>
        <dbReference type="ARBA" id="ARBA00001971"/>
    </source>
</evidence>
<gene>
    <name evidence="10" type="ORF">Ahy_A07g031171</name>
</gene>
<organism evidence="10 11">
    <name type="scientific">Arachis hypogaea</name>
    <name type="common">Peanut</name>
    <dbReference type="NCBI Taxonomy" id="3818"/>
    <lineage>
        <taxon>Eukaryota</taxon>
        <taxon>Viridiplantae</taxon>
        <taxon>Streptophyta</taxon>
        <taxon>Embryophyta</taxon>
        <taxon>Tracheophyta</taxon>
        <taxon>Spermatophyta</taxon>
        <taxon>Magnoliopsida</taxon>
        <taxon>eudicotyledons</taxon>
        <taxon>Gunneridae</taxon>
        <taxon>Pentapetalae</taxon>
        <taxon>rosids</taxon>
        <taxon>fabids</taxon>
        <taxon>Fabales</taxon>
        <taxon>Fabaceae</taxon>
        <taxon>Papilionoideae</taxon>
        <taxon>50 kb inversion clade</taxon>
        <taxon>dalbergioids sensu lato</taxon>
        <taxon>Dalbergieae</taxon>
        <taxon>Pterocarpus clade</taxon>
        <taxon>Arachis</taxon>
    </lineage>
</organism>
<dbReference type="GO" id="GO:0005506">
    <property type="term" value="F:iron ion binding"/>
    <property type="evidence" value="ECO:0007669"/>
    <property type="project" value="InterPro"/>
</dbReference>
<dbReference type="InterPro" id="IPR036396">
    <property type="entry name" value="Cyt_P450_sf"/>
</dbReference>
<dbReference type="PANTHER" id="PTHR47955:SF8">
    <property type="entry name" value="CYTOCHROME P450 71D11-LIKE"/>
    <property type="match status" value="1"/>
</dbReference>
<dbReference type="InterPro" id="IPR002401">
    <property type="entry name" value="Cyt_P450_E_grp-I"/>
</dbReference>
<evidence type="ECO:0000256" key="3">
    <source>
        <dbReference type="ARBA" id="ARBA00022617"/>
    </source>
</evidence>
<keyword evidence="11" id="KW-1185">Reference proteome</keyword>
<evidence type="ECO:0000256" key="4">
    <source>
        <dbReference type="ARBA" id="ARBA00022723"/>
    </source>
</evidence>